<feature type="region of interest" description="Disordered" evidence="1">
    <location>
        <begin position="72"/>
        <end position="124"/>
    </location>
</feature>
<evidence type="ECO:0000313" key="4">
    <source>
        <dbReference type="Proteomes" id="UP000750711"/>
    </source>
</evidence>
<dbReference type="EMBL" id="JAGHQM010001895">
    <property type="protein sequence ID" value="KAH0551597.1"/>
    <property type="molecule type" value="Genomic_DNA"/>
</dbReference>
<keyword evidence="2" id="KW-0732">Signal</keyword>
<feature type="non-terminal residue" evidence="3">
    <location>
        <position position="1"/>
    </location>
</feature>
<organism evidence="3 4">
    <name type="scientific">Trichoglossum hirsutum</name>
    <dbReference type="NCBI Taxonomy" id="265104"/>
    <lineage>
        <taxon>Eukaryota</taxon>
        <taxon>Fungi</taxon>
        <taxon>Dikarya</taxon>
        <taxon>Ascomycota</taxon>
        <taxon>Pezizomycotina</taxon>
        <taxon>Geoglossomycetes</taxon>
        <taxon>Geoglossales</taxon>
        <taxon>Geoglossaceae</taxon>
        <taxon>Trichoglossum</taxon>
    </lineage>
</organism>
<feature type="compositionally biased region" description="Acidic residues" evidence="1">
    <location>
        <begin position="97"/>
        <end position="115"/>
    </location>
</feature>
<reference evidence="3" key="1">
    <citation type="submission" date="2021-03" db="EMBL/GenBank/DDBJ databases">
        <title>Comparative genomics and phylogenomic investigation of the class Geoglossomycetes provide insights into ecological specialization and systematics.</title>
        <authorList>
            <person name="Melie T."/>
            <person name="Pirro S."/>
            <person name="Miller A.N."/>
            <person name="Quandt A."/>
        </authorList>
    </citation>
    <scope>NUCLEOTIDE SEQUENCE</scope>
    <source>
        <strain evidence="3">CAQ_001_2017</strain>
    </source>
</reference>
<keyword evidence="4" id="KW-1185">Reference proteome</keyword>
<sequence length="124" mass="12316">GLTFLALYRSAIQLIPLVASLDGQPAARAVPAVRPVEVTAGEIARGEVLVGVEGDGGDAAAVEGRAVSDAHGIHPRDGALGRGEVVLLDGPSLGGEGQEDEGGGDDGEDKGEEGEEKQGGSHGV</sequence>
<feature type="chain" id="PRO_5040487168" evidence="2">
    <location>
        <begin position="21"/>
        <end position="124"/>
    </location>
</feature>
<dbReference type="AlphaFoldDB" id="A0A9P8ID76"/>
<dbReference type="Proteomes" id="UP000750711">
    <property type="component" value="Unassembled WGS sequence"/>
</dbReference>
<evidence type="ECO:0000256" key="2">
    <source>
        <dbReference type="SAM" id="SignalP"/>
    </source>
</evidence>
<accession>A0A9P8ID76</accession>
<name>A0A9P8ID76_9PEZI</name>
<evidence type="ECO:0000313" key="3">
    <source>
        <dbReference type="EMBL" id="KAH0551597.1"/>
    </source>
</evidence>
<gene>
    <name evidence="3" type="ORF">GP486_007184</name>
</gene>
<proteinExistence type="predicted"/>
<protein>
    <submittedName>
        <fullName evidence="3">Uncharacterized protein</fullName>
    </submittedName>
</protein>
<feature type="signal peptide" evidence="2">
    <location>
        <begin position="1"/>
        <end position="20"/>
    </location>
</feature>
<comment type="caution">
    <text evidence="3">The sequence shown here is derived from an EMBL/GenBank/DDBJ whole genome shotgun (WGS) entry which is preliminary data.</text>
</comment>
<evidence type="ECO:0000256" key="1">
    <source>
        <dbReference type="SAM" id="MobiDB-lite"/>
    </source>
</evidence>